<dbReference type="PROSITE" id="PS50011">
    <property type="entry name" value="PROTEIN_KINASE_DOM"/>
    <property type="match status" value="1"/>
</dbReference>
<dbReference type="SUPFAM" id="SSF56112">
    <property type="entry name" value="Protein kinase-like (PK-like)"/>
    <property type="match status" value="1"/>
</dbReference>
<dbReference type="Proteomes" id="UP000663873">
    <property type="component" value="Unassembled WGS sequence"/>
</dbReference>
<reference evidence="9" key="1">
    <citation type="submission" date="2021-02" db="EMBL/GenBank/DDBJ databases">
        <authorList>
            <person name="Nowell W R."/>
        </authorList>
    </citation>
    <scope>NUCLEOTIDE SEQUENCE</scope>
</reference>
<dbReference type="PANTHER" id="PTHR22974:SF21">
    <property type="entry name" value="DUAL SPECIFICITY PROTEIN KINASE TTK"/>
    <property type="match status" value="1"/>
</dbReference>
<keyword evidence="1" id="KW-0723">Serine/threonine-protein kinase</keyword>
<evidence type="ECO:0000313" key="11">
    <source>
        <dbReference type="EMBL" id="CAF4242231.1"/>
    </source>
</evidence>
<dbReference type="InterPro" id="IPR011009">
    <property type="entry name" value="Kinase-like_dom_sf"/>
</dbReference>
<evidence type="ECO:0000259" key="7">
    <source>
        <dbReference type="PROSITE" id="PS50011"/>
    </source>
</evidence>
<dbReference type="Proteomes" id="UP000663825">
    <property type="component" value="Unassembled WGS sequence"/>
</dbReference>
<comment type="caution">
    <text evidence="9">The sequence shown here is derived from an EMBL/GenBank/DDBJ whole genome shotgun (WGS) entry which is preliminary data.</text>
</comment>
<dbReference type="PANTHER" id="PTHR22974">
    <property type="entry name" value="MIXED LINEAGE PROTEIN KINASE"/>
    <property type="match status" value="1"/>
</dbReference>
<dbReference type="EMBL" id="CAJOBP010000984">
    <property type="protein sequence ID" value="CAF4242231.1"/>
    <property type="molecule type" value="Genomic_DNA"/>
</dbReference>
<dbReference type="GO" id="GO:0005524">
    <property type="term" value="F:ATP binding"/>
    <property type="evidence" value="ECO:0007669"/>
    <property type="project" value="UniProtKB-UniRule"/>
</dbReference>
<evidence type="ECO:0000313" key="9">
    <source>
        <dbReference type="EMBL" id="CAF3374071.1"/>
    </source>
</evidence>
<gene>
    <name evidence="8" type="ORF">FME351_LOCUS3377</name>
    <name evidence="10" type="ORF">KIK155_LOCUS10408</name>
    <name evidence="9" type="ORF">TIS948_LOCUS25335</name>
    <name evidence="13" type="ORF">TOA249_LOCUS25852</name>
    <name evidence="12" type="ORF">TSG867_LOCUS15388</name>
    <name evidence="11" type="ORF">UJA718_LOCUS9014</name>
</gene>
<dbReference type="EMBL" id="CAJNXB010004379">
    <property type="protein sequence ID" value="CAF3374071.1"/>
    <property type="molecule type" value="Genomic_DNA"/>
</dbReference>
<dbReference type="Proteomes" id="UP000663865">
    <property type="component" value="Unassembled WGS sequence"/>
</dbReference>
<dbReference type="PROSITE" id="PS00107">
    <property type="entry name" value="PROTEIN_KINASE_ATP"/>
    <property type="match status" value="1"/>
</dbReference>
<dbReference type="GO" id="GO:0004674">
    <property type="term" value="F:protein serine/threonine kinase activity"/>
    <property type="evidence" value="ECO:0007669"/>
    <property type="project" value="UniProtKB-KW"/>
</dbReference>
<dbReference type="GO" id="GO:0007059">
    <property type="term" value="P:chromosome segregation"/>
    <property type="evidence" value="ECO:0007669"/>
    <property type="project" value="TreeGrafter"/>
</dbReference>
<dbReference type="Pfam" id="PF00069">
    <property type="entry name" value="Pkinase"/>
    <property type="match status" value="1"/>
</dbReference>
<dbReference type="InterPro" id="IPR000719">
    <property type="entry name" value="Prot_kinase_dom"/>
</dbReference>
<keyword evidence="3 6" id="KW-0547">Nucleotide-binding</keyword>
<dbReference type="Proteomes" id="UP000663838">
    <property type="component" value="Unassembled WGS sequence"/>
</dbReference>
<accession>A0A817XWN1</accession>
<dbReference type="Proteomes" id="UP000663862">
    <property type="component" value="Unassembled WGS sequence"/>
</dbReference>
<evidence type="ECO:0000256" key="2">
    <source>
        <dbReference type="ARBA" id="ARBA00022679"/>
    </source>
</evidence>
<proteinExistence type="predicted"/>
<evidence type="ECO:0000256" key="1">
    <source>
        <dbReference type="ARBA" id="ARBA00022527"/>
    </source>
</evidence>
<dbReference type="GO" id="GO:0034501">
    <property type="term" value="P:protein localization to kinetochore"/>
    <property type="evidence" value="ECO:0007669"/>
    <property type="project" value="TreeGrafter"/>
</dbReference>
<dbReference type="EMBL" id="CAJNYU010000185">
    <property type="protein sequence ID" value="CAF3338680.1"/>
    <property type="molecule type" value="Genomic_DNA"/>
</dbReference>
<evidence type="ECO:0000313" key="15">
    <source>
        <dbReference type="Proteomes" id="UP000663873"/>
    </source>
</evidence>
<evidence type="ECO:0000256" key="5">
    <source>
        <dbReference type="ARBA" id="ARBA00022840"/>
    </source>
</evidence>
<evidence type="ECO:0000313" key="13">
    <source>
        <dbReference type="EMBL" id="CAF4838410.1"/>
    </source>
</evidence>
<dbReference type="Gene3D" id="1.10.510.10">
    <property type="entry name" value="Transferase(Phosphotransferase) domain 1"/>
    <property type="match status" value="1"/>
</dbReference>
<evidence type="ECO:0000313" key="8">
    <source>
        <dbReference type="EMBL" id="CAF3338680.1"/>
    </source>
</evidence>
<dbReference type="EMBL" id="CAJOBS010002886">
    <property type="protein sequence ID" value="CAF4838410.1"/>
    <property type="molecule type" value="Genomic_DNA"/>
</dbReference>
<dbReference type="EMBL" id="CAJNYV010001531">
    <property type="protein sequence ID" value="CAF3426162.1"/>
    <property type="molecule type" value="Genomic_DNA"/>
</dbReference>
<evidence type="ECO:0000313" key="14">
    <source>
        <dbReference type="Proteomes" id="UP000663825"/>
    </source>
</evidence>
<keyword evidence="4" id="KW-0418">Kinase</keyword>
<dbReference type="OrthoDB" id="20524at2759"/>
<feature type="binding site" evidence="6">
    <location>
        <position position="42"/>
    </location>
    <ligand>
        <name>ATP</name>
        <dbReference type="ChEBI" id="CHEBI:30616"/>
    </ligand>
</feature>
<evidence type="ECO:0000256" key="3">
    <source>
        <dbReference type="ARBA" id="ARBA00022741"/>
    </source>
</evidence>
<dbReference type="GO" id="GO:0005634">
    <property type="term" value="C:nucleus"/>
    <property type="evidence" value="ECO:0007669"/>
    <property type="project" value="TreeGrafter"/>
</dbReference>
<dbReference type="EMBL" id="CAJOBQ010000896">
    <property type="protein sequence ID" value="CAF4431683.1"/>
    <property type="molecule type" value="Genomic_DNA"/>
</dbReference>
<organism evidence="9 14">
    <name type="scientific">Rotaria socialis</name>
    <dbReference type="NCBI Taxonomy" id="392032"/>
    <lineage>
        <taxon>Eukaryota</taxon>
        <taxon>Metazoa</taxon>
        <taxon>Spiralia</taxon>
        <taxon>Gnathifera</taxon>
        <taxon>Rotifera</taxon>
        <taxon>Eurotatoria</taxon>
        <taxon>Bdelloidea</taxon>
        <taxon>Philodinida</taxon>
        <taxon>Philodinidae</taxon>
        <taxon>Rotaria</taxon>
    </lineage>
</organism>
<name>A0A817XWN1_9BILA</name>
<evidence type="ECO:0000313" key="12">
    <source>
        <dbReference type="EMBL" id="CAF4431683.1"/>
    </source>
</evidence>
<dbReference type="InterPro" id="IPR017441">
    <property type="entry name" value="Protein_kinase_ATP_BS"/>
</dbReference>
<dbReference type="AlphaFoldDB" id="A0A817XWN1"/>
<keyword evidence="5 6" id="KW-0067">ATP-binding</keyword>
<keyword evidence="2" id="KW-0808">Transferase</keyword>
<evidence type="ECO:0000256" key="4">
    <source>
        <dbReference type="ARBA" id="ARBA00022777"/>
    </source>
</evidence>
<dbReference type="GO" id="GO:0033316">
    <property type="term" value="P:meiotic spindle assembly checkpoint signaling"/>
    <property type="evidence" value="ECO:0007669"/>
    <property type="project" value="TreeGrafter"/>
</dbReference>
<evidence type="ECO:0000256" key="6">
    <source>
        <dbReference type="PROSITE-ProRule" id="PRU10141"/>
    </source>
</evidence>
<protein>
    <recommendedName>
        <fullName evidence="7">Protein kinase domain-containing protein</fullName>
    </recommendedName>
</protein>
<keyword evidence="15" id="KW-1185">Reference proteome</keyword>
<dbReference type="GO" id="GO:0000776">
    <property type="term" value="C:kinetochore"/>
    <property type="evidence" value="ECO:0007669"/>
    <property type="project" value="TreeGrafter"/>
</dbReference>
<dbReference type="GO" id="GO:0004712">
    <property type="term" value="F:protein serine/threonine/tyrosine kinase activity"/>
    <property type="evidence" value="ECO:0007669"/>
    <property type="project" value="TreeGrafter"/>
</dbReference>
<dbReference type="GO" id="GO:0007094">
    <property type="term" value="P:mitotic spindle assembly checkpoint signaling"/>
    <property type="evidence" value="ECO:0007669"/>
    <property type="project" value="TreeGrafter"/>
</dbReference>
<dbReference type="Proteomes" id="UP000663869">
    <property type="component" value="Unassembled WGS sequence"/>
</dbReference>
<feature type="domain" description="Protein kinase" evidence="7">
    <location>
        <begin position="13"/>
        <end position="288"/>
    </location>
</feature>
<evidence type="ECO:0000313" key="10">
    <source>
        <dbReference type="EMBL" id="CAF3426162.1"/>
    </source>
</evidence>
<dbReference type="SMART" id="SM00220">
    <property type="entry name" value="S_TKc"/>
    <property type="match status" value="1"/>
</dbReference>
<sequence>MAGRRILVRGTPYQIEEQIGYGLHSLVYGGRDLRTGQPVAIKITNFVHGSVGVKADTESRQQSFFKEIRMLLYLQRLNPYIIRVFAHDYNNGQGIIVMERGETLRDTFIEYMINGMPLPPFLVHRFWSQMVESIFYMHRIGIVHGDVKPENFIQVGSDRTTLRLIDMGISFQLPPNVTSRLKTAAGTPDYVSPEMVSSRVGSSSRSKCGYKADIWALGVILFEMAFGYRPLQGLSTNSEKLRFLGFLHQDIKIPKHPNKNLRKVLQGCLRANPRRRFTIEEVFGHPYVMEGY</sequence>